<evidence type="ECO:0000313" key="2">
    <source>
        <dbReference type="EMBL" id="KAE8374281.1"/>
    </source>
</evidence>
<feature type="compositionally biased region" description="Polar residues" evidence="1">
    <location>
        <begin position="390"/>
        <end position="399"/>
    </location>
</feature>
<name>A0A5N7AWQ8_9EURO</name>
<dbReference type="AlphaFoldDB" id="A0A5N7AWQ8"/>
<dbReference type="OrthoDB" id="5389296at2759"/>
<accession>A0A5N7AWQ8</accession>
<protein>
    <submittedName>
        <fullName evidence="2">Uncharacterized protein</fullName>
    </submittedName>
</protein>
<feature type="region of interest" description="Disordered" evidence="1">
    <location>
        <begin position="1"/>
        <end position="284"/>
    </location>
</feature>
<reference evidence="2 3" key="1">
    <citation type="submission" date="2019-04" db="EMBL/GenBank/DDBJ databases">
        <title>Friends and foes A comparative genomics studyof 23 Aspergillus species from section Flavi.</title>
        <authorList>
            <consortium name="DOE Joint Genome Institute"/>
            <person name="Kjaerbolling I."/>
            <person name="Vesth T."/>
            <person name="Frisvad J.C."/>
            <person name="Nybo J.L."/>
            <person name="Theobald S."/>
            <person name="Kildgaard S."/>
            <person name="Isbrandt T."/>
            <person name="Kuo A."/>
            <person name="Sato A."/>
            <person name="Lyhne E.K."/>
            <person name="Kogle M.E."/>
            <person name="Wiebenga A."/>
            <person name="Kun R.S."/>
            <person name="Lubbers R.J."/>
            <person name="Makela M.R."/>
            <person name="Barry K."/>
            <person name="Chovatia M."/>
            <person name="Clum A."/>
            <person name="Daum C."/>
            <person name="Haridas S."/>
            <person name="He G."/>
            <person name="LaButti K."/>
            <person name="Lipzen A."/>
            <person name="Mondo S."/>
            <person name="Riley R."/>
            <person name="Salamov A."/>
            <person name="Simmons B.A."/>
            <person name="Magnuson J.K."/>
            <person name="Henrissat B."/>
            <person name="Mortensen U.H."/>
            <person name="Larsen T.O."/>
            <person name="Devries R.P."/>
            <person name="Grigoriev I.V."/>
            <person name="Machida M."/>
            <person name="Baker S.E."/>
            <person name="Andersen M.R."/>
        </authorList>
    </citation>
    <scope>NUCLEOTIDE SEQUENCE [LARGE SCALE GENOMIC DNA]</scope>
    <source>
        <strain evidence="2 3">IBT 29228</strain>
    </source>
</reference>
<proteinExistence type="predicted"/>
<feature type="compositionally biased region" description="Low complexity" evidence="1">
    <location>
        <begin position="104"/>
        <end position="122"/>
    </location>
</feature>
<feature type="compositionally biased region" description="Basic and acidic residues" evidence="1">
    <location>
        <begin position="71"/>
        <end position="87"/>
    </location>
</feature>
<feature type="compositionally biased region" description="Low complexity" evidence="1">
    <location>
        <begin position="181"/>
        <end position="200"/>
    </location>
</feature>
<keyword evidence="3" id="KW-1185">Reference proteome</keyword>
<evidence type="ECO:0000256" key="1">
    <source>
        <dbReference type="SAM" id="MobiDB-lite"/>
    </source>
</evidence>
<feature type="region of interest" description="Disordered" evidence="1">
    <location>
        <begin position="357"/>
        <end position="406"/>
    </location>
</feature>
<evidence type="ECO:0000313" key="3">
    <source>
        <dbReference type="Proteomes" id="UP000326198"/>
    </source>
</evidence>
<sequence>MAPSSTPFRFPSTHRPNSSSRSIAGPQFASTPRFVISQQTPSSNARAHGKDDLIQEDESPQSTPIAHAGVTKRDQDIRPTQRQKEIIEDSDDGLYHNGGEPRASPDGITGSPDPDSSPSGDASELDTEFEALFGPTTTRTKRRCTSLDPETPLIQRRKYDDDTIQTSSPEAASPARDRTQRQIPPRTTTTIPQPSTPATTNPTFRNNPRFMLSTSQAFPSTQPHSSARPPPFATPAPTSLPPTWKPTFVLPRSPSPSHATDDPSAIPTPFSPSSRTLRRRGRHRSVAHSYLPGGMAAQVRSWILEMSTKRDQMQMNSRARTGAGPDLEKYFLVVRIADIHQSALVSSGPLAFIRGQPVTSADEDEDASDHHGGNQMKNILLLGGPRSQPVGLSSQNPDSNRVPKLDGGNLVGVHRGLVWELDLEDRLSGYGMQRDTGSEQHGQSGTTTRWVVCMEWDLISVDL</sequence>
<organism evidence="2 3">
    <name type="scientific">Aspergillus bertholletiae</name>
    <dbReference type="NCBI Taxonomy" id="1226010"/>
    <lineage>
        <taxon>Eukaryota</taxon>
        <taxon>Fungi</taxon>
        <taxon>Dikarya</taxon>
        <taxon>Ascomycota</taxon>
        <taxon>Pezizomycotina</taxon>
        <taxon>Eurotiomycetes</taxon>
        <taxon>Eurotiomycetidae</taxon>
        <taxon>Eurotiales</taxon>
        <taxon>Aspergillaceae</taxon>
        <taxon>Aspergillus</taxon>
        <taxon>Aspergillus subgen. Circumdati</taxon>
    </lineage>
</organism>
<gene>
    <name evidence="2" type="ORF">BDV26DRAFT_47004</name>
</gene>
<feature type="compositionally biased region" description="Pro residues" evidence="1">
    <location>
        <begin position="228"/>
        <end position="244"/>
    </location>
</feature>
<dbReference type="Proteomes" id="UP000326198">
    <property type="component" value="Unassembled WGS sequence"/>
</dbReference>
<feature type="compositionally biased region" description="Polar residues" evidence="1">
    <location>
        <begin position="201"/>
        <end position="224"/>
    </location>
</feature>
<feature type="compositionally biased region" description="Polar residues" evidence="1">
    <location>
        <begin position="36"/>
        <end position="45"/>
    </location>
</feature>
<dbReference type="EMBL" id="ML736289">
    <property type="protein sequence ID" value="KAE8374281.1"/>
    <property type="molecule type" value="Genomic_DNA"/>
</dbReference>